<keyword evidence="22" id="KW-1185">Reference proteome</keyword>
<evidence type="ECO:0000256" key="12">
    <source>
        <dbReference type="ARBA" id="ARBA00022840"/>
    </source>
</evidence>
<accession>A0A2P6PXY2</accession>
<evidence type="ECO:0000256" key="5">
    <source>
        <dbReference type="ARBA" id="ARBA00022553"/>
    </source>
</evidence>
<dbReference type="GO" id="GO:0005524">
    <property type="term" value="F:ATP binding"/>
    <property type="evidence" value="ECO:0007669"/>
    <property type="project" value="UniProtKB-KW"/>
</dbReference>
<sequence length="272" mass="30852">MASIKGEFLHIVCLISSYTFFSFSSHALTDTLTPEETLTNNQTLVSAGRIFELGFFGDDFSGNYYIGIWFKADKNKVVWVGNREIPISDSSGILQIRSGNLVFMDRRQVPWLLNSGNVATAINTTATLLDSGNFVLKEEYTGTVLWQSFDNPTDTYLPGMKLGWSALNTNQPSFHLFVSWVSPQSPARGLFTLTMDRINFTKIQVWRGDKVRMDIGFWDGHNLRFIFDNSTSGNDYNFSHHSTADEAYFNFRGNKNYDIVWFVMASTGKLDQ</sequence>
<comment type="caution">
    <text evidence="21">The sequence shown here is derived from an EMBL/GenBank/DDBJ whole genome shotgun (WGS) entry which is preliminary data.</text>
</comment>
<keyword evidence="10" id="KW-0547">Nucleotide-binding</keyword>
<dbReference type="SMART" id="SM00108">
    <property type="entry name" value="B_lectin"/>
    <property type="match status" value="1"/>
</dbReference>
<dbReference type="Pfam" id="PF01453">
    <property type="entry name" value="B_lectin"/>
    <property type="match status" value="1"/>
</dbReference>
<evidence type="ECO:0000256" key="6">
    <source>
        <dbReference type="ARBA" id="ARBA00022679"/>
    </source>
</evidence>
<keyword evidence="9" id="KW-0430">Lectin</keyword>
<dbReference type="InterPro" id="IPR001480">
    <property type="entry name" value="Bulb-type_lectin_dom"/>
</dbReference>
<dbReference type="OMA" id="TMDRINF"/>
<evidence type="ECO:0000256" key="18">
    <source>
        <dbReference type="ARBA" id="ARBA00047899"/>
    </source>
</evidence>
<evidence type="ECO:0000256" key="13">
    <source>
        <dbReference type="ARBA" id="ARBA00022989"/>
    </source>
</evidence>
<evidence type="ECO:0000256" key="15">
    <source>
        <dbReference type="ARBA" id="ARBA00023157"/>
    </source>
</evidence>
<organism evidence="21 22">
    <name type="scientific">Rosa chinensis</name>
    <name type="common">China rose</name>
    <dbReference type="NCBI Taxonomy" id="74649"/>
    <lineage>
        <taxon>Eukaryota</taxon>
        <taxon>Viridiplantae</taxon>
        <taxon>Streptophyta</taxon>
        <taxon>Embryophyta</taxon>
        <taxon>Tracheophyta</taxon>
        <taxon>Spermatophyta</taxon>
        <taxon>Magnoliopsida</taxon>
        <taxon>eudicotyledons</taxon>
        <taxon>Gunneridae</taxon>
        <taxon>Pentapetalae</taxon>
        <taxon>rosids</taxon>
        <taxon>fabids</taxon>
        <taxon>Rosales</taxon>
        <taxon>Rosaceae</taxon>
        <taxon>Rosoideae</taxon>
        <taxon>Rosoideae incertae sedis</taxon>
        <taxon>Rosa</taxon>
    </lineage>
</organism>
<dbReference type="GO" id="GO:0005886">
    <property type="term" value="C:plasma membrane"/>
    <property type="evidence" value="ECO:0007669"/>
    <property type="project" value="UniProtKB-SubCell"/>
</dbReference>
<keyword evidence="8" id="KW-0732">Signal</keyword>
<keyword evidence="16" id="KW-0675">Receptor</keyword>
<keyword evidence="4 21" id="KW-0723">Serine/threonine-protein kinase</keyword>
<gene>
    <name evidence="21" type="ORF">RchiOBHm_Chr6g0298481</name>
</gene>
<dbReference type="EC" id="2.7.11.1" evidence="2"/>
<evidence type="ECO:0000256" key="9">
    <source>
        <dbReference type="ARBA" id="ARBA00022734"/>
    </source>
</evidence>
<dbReference type="EMBL" id="PDCK01000044">
    <property type="protein sequence ID" value="PRQ26795.1"/>
    <property type="molecule type" value="Genomic_DNA"/>
</dbReference>
<evidence type="ECO:0000313" key="22">
    <source>
        <dbReference type="Proteomes" id="UP000238479"/>
    </source>
</evidence>
<evidence type="ECO:0000256" key="11">
    <source>
        <dbReference type="ARBA" id="ARBA00022777"/>
    </source>
</evidence>
<keyword evidence="6 21" id="KW-0808">Transferase</keyword>
<evidence type="ECO:0000256" key="19">
    <source>
        <dbReference type="ARBA" id="ARBA00048679"/>
    </source>
</evidence>
<dbReference type="GO" id="GO:0004674">
    <property type="term" value="F:protein serine/threonine kinase activity"/>
    <property type="evidence" value="ECO:0007669"/>
    <property type="project" value="UniProtKB-KW"/>
</dbReference>
<keyword evidence="11 21" id="KW-0418">Kinase</keyword>
<dbReference type="InterPro" id="IPR036426">
    <property type="entry name" value="Bulb-type_lectin_dom_sf"/>
</dbReference>
<evidence type="ECO:0000256" key="7">
    <source>
        <dbReference type="ARBA" id="ARBA00022692"/>
    </source>
</evidence>
<dbReference type="PROSITE" id="PS50927">
    <property type="entry name" value="BULB_LECTIN"/>
    <property type="match status" value="1"/>
</dbReference>
<proteinExistence type="predicted"/>
<keyword evidence="3" id="KW-1003">Cell membrane</keyword>
<keyword evidence="5" id="KW-0597">Phosphoprotein</keyword>
<evidence type="ECO:0000256" key="2">
    <source>
        <dbReference type="ARBA" id="ARBA00012513"/>
    </source>
</evidence>
<keyword evidence="17" id="KW-0325">Glycoprotein</keyword>
<keyword evidence="14" id="KW-0472">Membrane</keyword>
<evidence type="ECO:0000259" key="20">
    <source>
        <dbReference type="PROSITE" id="PS50927"/>
    </source>
</evidence>
<dbReference type="AlphaFoldDB" id="A0A2P6PXY2"/>
<dbReference type="PANTHER" id="PTHR32444:SF118">
    <property type="entry name" value="OS09G0551150 PROTEIN"/>
    <property type="match status" value="1"/>
</dbReference>
<comment type="catalytic activity">
    <reaction evidence="19">
        <text>L-seryl-[protein] + ATP = O-phospho-L-seryl-[protein] + ADP + H(+)</text>
        <dbReference type="Rhea" id="RHEA:17989"/>
        <dbReference type="Rhea" id="RHEA-COMP:9863"/>
        <dbReference type="Rhea" id="RHEA-COMP:11604"/>
        <dbReference type="ChEBI" id="CHEBI:15378"/>
        <dbReference type="ChEBI" id="CHEBI:29999"/>
        <dbReference type="ChEBI" id="CHEBI:30616"/>
        <dbReference type="ChEBI" id="CHEBI:83421"/>
        <dbReference type="ChEBI" id="CHEBI:456216"/>
        <dbReference type="EC" id="2.7.11.1"/>
    </reaction>
</comment>
<keyword evidence="12" id="KW-0067">ATP-binding</keyword>
<dbReference type="CDD" id="cd00028">
    <property type="entry name" value="B_lectin"/>
    <property type="match status" value="1"/>
</dbReference>
<dbReference type="Gramene" id="PRQ26795">
    <property type="protein sequence ID" value="PRQ26795"/>
    <property type="gene ID" value="RchiOBHm_Chr6g0298481"/>
</dbReference>
<keyword evidence="7" id="KW-0812">Transmembrane</keyword>
<dbReference type="SUPFAM" id="SSF51110">
    <property type="entry name" value="alpha-D-mannose-specific plant lectins"/>
    <property type="match status" value="1"/>
</dbReference>
<evidence type="ECO:0000313" key="21">
    <source>
        <dbReference type="EMBL" id="PRQ26795.1"/>
    </source>
</evidence>
<evidence type="ECO:0000256" key="10">
    <source>
        <dbReference type="ARBA" id="ARBA00022741"/>
    </source>
</evidence>
<evidence type="ECO:0000256" key="4">
    <source>
        <dbReference type="ARBA" id="ARBA00022527"/>
    </source>
</evidence>
<dbReference type="FunFam" id="2.90.10.10:FF:000009">
    <property type="entry name" value="Receptor-like serine/threonine-protein kinase SD1-8"/>
    <property type="match status" value="1"/>
</dbReference>
<keyword evidence="13" id="KW-1133">Transmembrane helix</keyword>
<dbReference type="Gene3D" id="2.90.10.10">
    <property type="entry name" value="Bulb-type lectin domain"/>
    <property type="match status" value="1"/>
</dbReference>
<evidence type="ECO:0000256" key="1">
    <source>
        <dbReference type="ARBA" id="ARBA00004251"/>
    </source>
</evidence>
<comment type="catalytic activity">
    <reaction evidence="18">
        <text>L-threonyl-[protein] + ATP = O-phospho-L-threonyl-[protein] + ADP + H(+)</text>
        <dbReference type="Rhea" id="RHEA:46608"/>
        <dbReference type="Rhea" id="RHEA-COMP:11060"/>
        <dbReference type="Rhea" id="RHEA-COMP:11605"/>
        <dbReference type="ChEBI" id="CHEBI:15378"/>
        <dbReference type="ChEBI" id="CHEBI:30013"/>
        <dbReference type="ChEBI" id="CHEBI:30616"/>
        <dbReference type="ChEBI" id="CHEBI:61977"/>
        <dbReference type="ChEBI" id="CHEBI:456216"/>
        <dbReference type="EC" id="2.7.11.1"/>
    </reaction>
</comment>
<reference evidence="21 22" key="1">
    <citation type="journal article" date="2018" name="Nat. Genet.">
        <title>The Rosa genome provides new insights in the design of modern roses.</title>
        <authorList>
            <person name="Bendahmane M."/>
        </authorList>
    </citation>
    <scope>NUCLEOTIDE SEQUENCE [LARGE SCALE GENOMIC DNA]</scope>
    <source>
        <strain evidence="22">cv. Old Blush</strain>
    </source>
</reference>
<evidence type="ECO:0000256" key="14">
    <source>
        <dbReference type="ARBA" id="ARBA00023136"/>
    </source>
</evidence>
<dbReference type="PANTHER" id="PTHR32444">
    <property type="entry name" value="BULB-TYPE LECTIN DOMAIN-CONTAINING PROTEIN"/>
    <property type="match status" value="1"/>
</dbReference>
<feature type="domain" description="Bulb-type lectin" evidence="20">
    <location>
        <begin position="29"/>
        <end position="149"/>
    </location>
</feature>
<evidence type="ECO:0000256" key="8">
    <source>
        <dbReference type="ARBA" id="ARBA00022729"/>
    </source>
</evidence>
<evidence type="ECO:0000256" key="16">
    <source>
        <dbReference type="ARBA" id="ARBA00023170"/>
    </source>
</evidence>
<evidence type="ECO:0000256" key="3">
    <source>
        <dbReference type="ARBA" id="ARBA00022475"/>
    </source>
</evidence>
<dbReference type="GO" id="GO:0106310">
    <property type="term" value="F:protein serine kinase activity"/>
    <property type="evidence" value="ECO:0007669"/>
    <property type="project" value="RHEA"/>
</dbReference>
<protein>
    <recommendedName>
        <fullName evidence="2">non-specific serine/threonine protein kinase</fullName>
        <ecNumber evidence="2">2.7.11.1</ecNumber>
    </recommendedName>
</protein>
<name>A0A2P6PXY2_ROSCH</name>
<dbReference type="GO" id="GO:0030246">
    <property type="term" value="F:carbohydrate binding"/>
    <property type="evidence" value="ECO:0007669"/>
    <property type="project" value="UniProtKB-KW"/>
</dbReference>
<dbReference type="STRING" id="74649.A0A2P6PXY2"/>
<dbReference type="OrthoDB" id="1152457at2759"/>
<comment type="subcellular location">
    <subcellularLocation>
        <location evidence="1">Cell membrane</location>
        <topology evidence="1">Single-pass type I membrane protein</topology>
    </subcellularLocation>
</comment>
<keyword evidence="15" id="KW-1015">Disulfide bond</keyword>
<dbReference type="Proteomes" id="UP000238479">
    <property type="component" value="Chromosome 6"/>
</dbReference>
<evidence type="ECO:0000256" key="17">
    <source>
        <dbReference type="ARBA" id="ARBA00023180"/>
    </source>
</evidence>